<proteinExistence type="predicted"/>
<name>D6WX30_TRICA</name>
<protein>
    <submittedName>
        <fullName evidence="1">Uncharacterized protein</fullName>
    </submittedName>
</protein>
<keyword evidence="2" id="KW-1185">Reference proteome</keyword>
<dbReference type="HOGENOM" id="CLU_2674305_0_0_1"/>
<reference evidence="1 2" key="1">
    <citation type="journal article" date="2008" name="Nature">
        <title>The genome of the model beetle and pest Tribolium castaneum.</title>
        <authorList>
            <consortium name="Tribolium Genome Sequencing Consortium"/>
            <person name="Richards S."/>
            <person name="Gibbs R.A."/>
            <person name="Weinstock G.M."/>
            <person name="Brown S.J."/>
            <person name="Denell R."/>
            <person name="Beeman R.W."/>
            <person name="Gibbs R."/>
            <person name="Beeman R.W."/>
            <person name="Brown S.J."/>
            <person name="Bucher G."/>
            <person name="Friedrich M."/>
            <person name="Grimmelikhuijzen C.J."/>
            <person name="Klingler M."/>
            <person name="Lorenzen M."/>
            <person name="Richards S."/>
            <person name="Roth S."/>
            <person name="Schroder R."/>
            <person name="Tautz D."/>
            <person name="Zdobnov E.M."/>
            <person name="Muzny D."/>
            <person name="Gibbs R.A."/>
            <person name="Weinstock G.M."/>
            <person name="Attaway T."/>
            <person name="Bell S."/>
            <person name="Buhay C.J."/>
            <person name="Chandrabose M.N."/>
            <person name="Chavez D."/>
            <person name="Clerk-Blankenburg K.P."/>
            <person name="Cree A."/>
            <person name="Dao M."/>
            <person name="Davis C."/>
            <person name="Chacko J."/>
            <person name="Dinh H."/>
            <person name="Dugan-Rocha S."/>
            <person name="Fowler G."/>
            <person name="Garner T.T."/>
            <person name="Garnes J."/>
            <person name="Gnirke A."/>
            <person name="Hawes A."/>
            <person name="Hernandez J."/>
            <person name="Hines S."/>
            <person name="Holder M."/>
            <person name="Hume J."/>
            <person name="Jhangiani S.N."/>
            <person name="Joshi V."/>
            <person name="Khan Z.M."/>
            <person name="Jackson L."/>
            <person name="Kovar C."/>
            <person name="Kowis A."/>
            <person name="Lee S."/>
            <person name="Lewis L.R."/>
            <person name="Margolis J."/>
            <person name="Morgan M."/>
            <person name="Nazareth L.V."/>
            <person name="Nguyen N."/>
            <person name="Okwuonu G."/>
            <person name="Parker D."/>
            <person name="Richards S."/>
            <person name="Ruiz S.J."/>
            <person name="Santibanez J."/>
            <person name="Savard J."/>
            <person name="Scherer S.E."/>
            <person name="Schneider B."/>
            <person name="Sodergren E."/>
            <person name="Tautz D."/>
            <person name="Vattahil S."/>
            <person name="Villasana D."/>
            <person name="White C.S."/>
            <person name="Wright R."/>
            <person name="Park Y."/>
            <person name="Beeman R.W."/>
            <person name="Lord J."/>
            <person name="Oppert B."/>
            <person name="Lorenzen M."/>
            <person name="Brown S."/>
            <person name="Wang L."/>
            <person name="Savard J."/>
            <person name="Tautz D."/>
            <person name="Richards S."/>
            <person name="Weinstock G."/>
            <person name="Gibbs R.A."/>
            <person name="Liu Y."/>
            <person name="Worley K."/>
            <person name="Weinstock G."/>
            <person name="Elsik C.G."/>
            <person name="Reese J.T."/>
            <person name="Elhaik E."/>
            <person name="Landan G."/>
            <person name="Graur D."/>
            <person name="Arensburger P."/>
            <person name="Atkinson P."/>
            <person name="Beeman R.W."/>
            <person name="Beidler J."/>
            <person name="Brown S.J."/>
            <person name="Demuth J.P."/>
            <person name="Drury D.W."/>
            <person name="Du Y.Z."/>
            <person name="Fujiwara H."/>
            <person name="Lorenzen M."/>
            <person name="Maselli V."/>
            <person name="Osanai M."/>
            <person name="Park Y."/>
            <person name="Robertson H.M."/>
            <person name="Tu Z."/>
            <person name="Wang J.J."/>
            <person name="Wang S."/>
            <person name="Richards S."/>
            <person name="Song H."/>
            <person name="Zhang L."/>
            <person name="Sodergren E."/>
            <person name="Werner D."/>
            <person name="Stanke M."/>
            <person name="Morgenstern B."/>
            <person name="Solovyev V."/>
            <person name="Kosarev P."/>
            <person name="Brown G."/>
            <person name="Chen H.C."/>
            <person name="Ermolaeva O."/>
            <person name="Hlavina W."/>
            <person name="Kapustin Y."/>
            <person name="Kiryutin B."/>
            <person name="Kitts P."/>
            <person name="Maglott D."/>
            <person name="Pruitt K."/>
            <person name="Sapojnikov V."/>
            <person name="Souvorov A."/>
            <person name="Mackey A.J."/>
            <person name="Waterhouse R.M."/>
            <person name="Wyder S."/>
            <person name="Zdobnov E.M."/>
            <person name="Zdobnov E.M."/>
            <person name="Wyder S."/>
            <person name="Kriventseva E.V."/>
            <person name="Kadowaki T."/>
            <person name="Bork P."/>
            <person name="Aranda M."/>
            <person name="Bao R."/>
            <person name="Beermann A."/>
            <person name="Berns N."/>
            <person name="Bolognesi R."/>
            <person name="Bonneton F."/>
            <person name="Bopp D."/>
            <person name="Brown S.J."/>
            <person name="Bucher G."/>
            <person name="Butts T."/>
            <person name="Chaumot A."/>
            <person name="Denell R.E."/>
            <person name="Ferrier D.E."/>
            <person name="Friedrich M."/>
            <person name="Gordon C.M."/>
            <person name="Jindra M."/>
            <person name="Klingler M."/>
            <person name="Lan Q."/>
            <person name="Lattorff H.M."/>
            <person name="Laudet V."/>
            <person name="von Levetsow C."/>
            <person name="Liu Z."/>
            <person name="Lutz R."/>
            <person name="Lynch J.A."/>
            <person name="da Fonseca R.N."/>
            <person name="Posnien N."/>
            <person name="Reuter R."/>
            <person name="Roth S."/>
            <person name="Savard J."/>
            <person name="Schinko J.B."/>
            <person name="Schmitt C."/>
            <person name="Schoppmeier M."/>
            <person name="Schroder R."/>
            <person name="Shippy T.D."/>
            <person name="Simonnet F."/>
            <person name="Marques-Souza H."/>
            <person name="Tautz D."/>
            <person name="Tomoyasu Y."/>
            <person name="Trauner J."/>
            <person name="Van der Zee M."/>
            <person name="Vervoort M."/>
            <person name="Wittkopp N."/>
            <person name="Wimmer E.A."/>
            <person name="Yang X."/>
            <person name="Jones A.K."/>
            <person name="Sattelle D.B."/>
            <person name="Ebert P.R."/>
            <person name="Nelson D."/>
            <person name="Scott J.G."/>
            <person name="Beeman R.W."/>
            <person name="Muthukrishnan S."/>
            <person name="Kramer K.J."/>
            <person name="Arakane Y."/>
            <person name="Beeman R.W."/>
            <person name="Zhu Q."/>
            <person name="Hogenkamp D."/>
            <person name="Dixit R."/>
            <person name="Oppert B."/>
            <person name="Jiang H."/>
            <person name="Zou Z."/>
            <person name="Marshall J."/>
            <person name="Elpidina E."/>
            <person name="Vinokurov K."/>
            <person name="Oppert C."/>
            <person name="Zou Z."/>
            <person name="Evans J."/>
            <person name="Lu Z."/>
            <person name="Zhao P."/>
            <person name="Sumathipala N."/>
            <person name="Altincicek B."/>
            <person name="Vilcinskas A."/>
            <person name="Williams M."/>
            <person name="Hultmark D."/>
            <person name="Hetru C."/>
            <person name="Jiang H."/>
            <person name="Grimmelikhuijzen C.J."/>
            <person name="Hauser F."/>
            <person name="Cazzamali G."/>
            <person name="Williamson M."/>
            <person name="Park Y."/>
            <person name="Li B."/>
            <person name="Tanaka Y."/>
            <person name="Predel R."/>
            <person name="Neupert S."/>
            <person name="Schachtner J."/>
            <person name="Verleyen P."/>
            <person name="Raible F."/>
            <person name="Bork P."/>
            <person name="Friedrich M."/>
            <person name="Walden K.K."/>
            <person name="Robertson H.M."/>
            <person name="Angeli S."/>
            <person name="Foret S."/>
            <person name="Bucher G."/>
            <person name="Schuetz S."/>
            <person name="Maleszka R."/>
            <person name="Wimmer E.A."/>
            <person name="Beeman R.W."/>
            <person name="Lorenzen M."/>
            <person name="Tomoyasu Y."/>
            <person name="Miller S.C."/>
            <person name="Grossmann D."/>
            <person name="Bucher G."/>
        </authorList>
    </citation>
    <scope>NUCLEOTIDE SEQUENCE [LARGE SCALE GENOMIC DNA]</scope>
    <source>
        <strain evidence="1 2">Georgia GA2</strain>
    </source>
</reference>
<evidence type="ECO:0000313" key="2">
    <source>
        <dbReference type="Proteomes" id="UP000007266"/>
    </source>
</evidence>
<dbReference type="AlphaFoldDB" id="D6WX30"/>
<organism evidence="1 2">
    <name type="scientific">Tribolium castaneum</name>
    <name type="common">Red flour beetle</name>
    <dbReference type="NCBI Taxonomy" id="7070"/>
    <lineage>
        <taxon>Eukaryota</taxon>
        <taxon>Metazoa</taxon>
        <taxon>Ecdysozoa</taxon>
        <taxon>Arthropoda</taxon>
        <taxon>Hexapoda</taxon>
        <taxon>Insecta</taxon>
        <taxon>Pterygota</taxon>
        <taxon>Neoptera</taxon>
        <taxon>Endopterygota</taxon>
        <taxon>Coleoptera</taxon>
        <taxon>Polyphaga</taxon>
        <taxon>Cucujiformia</taxon>
        <taxon>Tenebrionidae</taxon>
        <taxon>Tenebrionidae incertae sedis</taxon>
        <taxon>Tribolium</taxon>
    </lineage>
</organism>
<dbReference type="EMBL" id="KQ971361">
    <property type="protein sequence ID" value="EFA08052.1"/>
    <property type="molecule type" value="Genomic_DNA"/>
</dbReference>
<accession>D6WX30</accession>
<sequence length="75" mass="8056">MATHPEIGLGAAAIDGVHTGFGALYIIERPQVHPEKSGARLEKFPTSRLGTTCVRDAKADINSNEFTSCRGLRMS</sequence>
<dbReference type="InParanoid" id="D6WX30"/>
<gene>
    <name evidence="1" type="primary">GLEAN_05646</name>
    <name evidence="1" type="ORF">TcasGA2_TC005646</name>
</gene>
<evidence type="ECO:0000313" key="1">
    <source>
        <dbReference type="EMBL" id="EFA08052.1"/>
    </source>
</evidence>
<reference evidence="1 2" key="2">
    <citation type="journal article" date="2010" name="Nucleic Acids Res.">
        <title>BeetleBase in 2010: revisions to provide comprehensive genomic information for Tribolium castaneum.</title>
        <authorList>
            <person name="Kim H.S."/>
            <person name="Murphy T."/>
            <person name="Xia J."/>
            <person name="Caragea D."/>
            <person name="Park Y."/>
            <person name="Beeman R.W."/>
            <person name="Lorenzen M.D."/>
            <person name="Butcher S."/>
            <person name="Manak J.R."/>
            <person name="Brown S.J."/>
        </authorList>
    </citation>
    <scope>GENOME REANNOTATION</scope>
    <source>
        <strain evidence="1 2">Georgia GA2</strain>
    </source>
</reference>
<dbReference type="Proteomes" id="UP000007266">
    <property type="component" value="Linkage group 8"/>
</dbReference>